<comment type="caution">
    <text evidence="2">The sequence shown here is derived from an EMBL/GenBank/DDBJ whole genome shotgun (WGS) entry which is preliminary data.</text>
</comment>
<dbReference type="AlphaFoldDB" id="A0A956LYV6"/>
<reference evidence="2" key="2">
    <citation type="journal article" date="2021" name="Microbiome">
        <title>Successional dynamics and alternative stable states in a saline activated sludge microbial community over 9 years.</title>
        <authorList>
            <person name="Wang Y."/>
            <person name="Ye J."/>
            <person name="Ju F."/>
            <person name="Liu L."/>
            <person name="Boyd J.A."/>
            <person name="Deng Y."/>
            <person name="Parks D.H."/>
            <person name="Jiang X."/>
            <person name="Yin X."/>
            <person name="Woodcroft B.J."/>
            <person name="Tyson G.W."/>
            <person name="Hugenholtz P."/>
            <person name="Polz M.F."/>
            <person name="Zhang T."/>
        </authorList>
    </citation>
    <scope>NUCLEOTIDE SEQUENCE</scope>
    <source>
        <strain evidence="2">HKST-UBA01</strain>
    </source>
</reference>
<dbReference type="Proteomes" id="UP000697710">
    <property type="component" value="Unassembled WGS sequence"/>
</dbReference>
<feature type="transmembrane region" description="Helical" evidence="1">
    <location>
        <begin position="148"/>
        <end position="171"/>
    </location>
</feature>
<gene>
    <name evidence="2" type="ORF">KC729_03070</name>
</gene>
<proteinExistence type="predicted"/>
<accession>A0A956LYV6</accession>
<reference evidence="2" key="1">
    <citation type="submission" date="2020-04" db="EMBL/GenBank/DDBJ databases">
        <authorList>
            <person name="Zhang T."/>
        </authorList>
    </citation>
    <scope>NUCLEOTIDE SEQUENCE</scope>
    <source>
        <strain evidence="2">HKST-UBA01</strain>
    </source>
</reference>
<dbReference type="PANTHER" id="PTHR41386">
    <property type="entry name" value="INTEGRAL MEMBRANE PROTEIN-RELATED"/>
    <property type="match status" value="1"/>
</dbReference>
<feature type="transmembrane region" description="Helical" evidence="1">
    <location>
        <begin position="113"/>
        <end position="136"/>
    </location>
</feature>
<protein>
    <submittedName>
        <fullName evidence="2">DUF1003 domain-containing protein</fullName>
    </submittedName>
</protein>
<name>A0A956LYV6_UNCEI</name>
<dbReference type="PANTHER" id="PTHR41386:SF1">
    <property type="entry name" value="MEMBRANE PROTEIN"/>
    <property type="match status" value="1"/>
</dbReference>
<dbReference type="Pfam" id="PF06210">
    <property type="entry name" value="DUF1003"/>
    <property type="match status" value="1"/>
</dbReference>
<dbReference type="EMBL" id="JAGQHR010000051">
    <property type="protein sequence ID" value="MCA9726636.1"/>
    <property type="molecule type" value="Genomic_DNA"/>
</dbReference>
<evidence type="ECO:0000256" key="1">
    <source>
        <dbReference type="SAM" id="Phobius"/>
    </source>
</evidence>
<keyword evidence="1" id="KW-1133">Transmembrane helix</keyword>
<keyword evidence="1" id="KW-0812">Transmembrane</keyword>
<organism evidence="2 3">
    <name type="scientific">Eiseniibacteriota bacterium</name>
    <dbReference type="NCBI Taxonomy" id="2212470"/>
    <lineage>
        <taxon>Bacteria</taxon>
        <taxon>Candidatus Eiseniibacteriota</taxon>
    </lineage>
</organism>
<keyword evidence="1" id="KW-0472">Membrane</keyword>
<dbReference type="InterPro" id="IPR010406">
    <property type="entry name" value="DUF1003"/>
</dbReference>
<evidence type="ECO:0000313" key="3">
    <source>
        <dbReference type="Proteomes" id="UP000697710"/>
    </source>
</evidence>
<sequence>MSEPVRDSETCQVCGRRVPQVEMLAGAALRTPVATLVRRDHPEFDPKASICQPCNARYRAEYVQSMLEDERGDLSKLEREVIEALRNQELVAANLNEDFGEKLTPGQRIADRVATFGGSWAFIILFGVVILAWMSLNAGLLLSKPFDPYPFILLNLVLSTLAALQAPVIMMSQNRQAAKDRLRSEHDYRVNLKAELEIRLLHSKLDELLTHQWQRLLEIQQVQMDVLEELGRYRSGPPPPE</sequence>
<evidence type="ECO:0000313" key="2">
    <source>
        <dbReference type="EMBL" id="MCA9726636.1"/>
    </source>
</evidence>